<sequence>MWRIFIAHPRDRRLSRERIFSRDRSASFALVSVLLRDLIRLDLQSQLRAVASHGSSSRFAAHYVVAQTTNSIYDTHSSLLCVCVRLCARNVLQNLIVVEETRVHCEPRTPTRLRAADYQSLARPRRVSRRPQRSLPGRVNELATTTTTTTTRRLYLYNNCTRYYGDMRSRAESFMMHVELIYSNRIQA</sequence>
<evidence type="ECO:0000313" key="2">
    <source>
        <dbReference type="Proteomes" id="UP001627154"/>
    </source>
</evidence>
<keyword evidence="2" id="KW-1185">Reference proteome</keyword>
<reference evidence="1 2" key="1">
    <citation type="journal article" date="2024" name="bioRxiv">
        <title>A reference genome for Trichogramma kaykai: A tiny desert-dwelling parasitoid wasp with competing sex-ratio distorters.</title>
        <authorList>
            <person name="Culotta J."/>
            <person name="Lindsey A.R."/>
        </authorList>
    </citation>
    <scope>NUCLEOTIDE SEQUENCE [LARGE SCALE GENOMIC DNA]</scope>
    <source>
        <strain evidence="1 2">KSX58</strain>
    </source>
</reference>
<name>A0ABD2WKA7_9HYME</name>
<proteinExistence type="predicted"/>
<dbReference type="Proteomes" id="UP001627154">
    <property type="component" value="Unassembled WGS sequence"/>
</dbReference>
<dbReference type="AlphaFoldDB" id="A0ABD2WKA7"/>
<evidence type="ECO:0000313" key="1">
    <source>
        <dbReference type="EMBL" id="KAL3393094.1"/>
    </source>
</evidence>
<accession>A0ABD2WKA7</accession>
<gene>
    <name evidence="1" type="ORF">TKK_012356</name>
</gene>
<comment type="caution">
    <text evidence="1">The sequence shown here is derived from an EMBL/GenBank/DDBJ whole genome shotgun (WGS) entry which is preliminary data.</text>
</comment>
<protein>
    <submittedName>
        <fullName evidence="1">Uncharacterized protein</fullName>
    </submittedName>
</protein>
<organism evidence="1 2">
    <name type="scientific">Trichogramma kaykai</name>
    <dbReference type="NCBI Taxonomy" id="54128"/>
    <lineage>
        <taxon>Eukaryota</taxon>
        <taxon>Metazoa</taxon>
        <taxon>Ecdysozoa</taxon>
        <taxon>Arthropoda</taxon>
        <taxon>Hexapoda</taxon>
        <taxon>Insecta</taxon>
        <taxon>Pterygota</taxon>
        <taxon>Neoptera</taxon>
        <taxon>Endopterygota</taxon>
        <taxon>Hymenoptera</taxon>
        <taxon>Apocrita</taxon>
        <taxon>Proctotrupomorpha</taxon>
        <taxon>Chalcidoidea</taxon>
        <taxon>Trichogrammatidae</taxon>
        <taxon>Trichogramma</taxon>
    </lineage>
</organism>
<dbReference type="EMBL" id="JBJJXI010000100">
    <property type="protein sequence ID" value="KAL3393094.1"/>
    <property type="molecule type" value="Genomic_DNA"/>
</dbReference>